<name>A0A9D5BY06_9LILI</name>
<evidence type="ECO:0000313" key="1">
    <source>
        <dbReference type="EMBL" id="KAJ0963037.1"/>
    </source>
</evidence>
<sequence length="219" mass="24641">MDNDANVRMEDQLALENPILPDIQEHKVHLQSRCVLHKLDRLLNLLGDEQNEVVRQFCFGGLLQARSYSLRMALVEDLIACFDPKDRIIDFARESIKTYDIAQQRLLLGLPADGPEVESKLARGGVPGANFPVERAMLTLGTLYTTLTEAANGEEFRKMLLLYTIATIIRPTSNNYVSSIYLSLLPYIDAVRNLNWAEVRTYKCGQSKAAKNKRIGGCI</sequence>
<evidence type="ECO:0000313" key="2">
    <source>
        <dbReference type="Proteomes" id="UP001085076"/>
    </source>
</evidence>
<dbReference type="PANTHER" id="PTHR34835:SF34">
    <property type="entry name" value="OS08G0555500 PROTEIN"/>
    <property type="match status" value="1"/>
</dbReference>
<reference evidence="1" key="2">
    <citation type="journal article" date="2022" name="Hortic Res">
        <title>The genome of Dioscorea zingiberensis sheds light on the biosynthesis, origin and evolution of the medicinally important diosgenin saponins.</title>
        <authorList>
            <person name="Li Y."/>
            <person name="Tan C."/>
            <person name="Li Z."/>
            <person name="Guo J."/>
            <person name="Li S."/>
            <person name="Chen X."/>
            <person name="Wang C."/>
            <person name="Dai X."/>
            <person name="Yang H."/>
            <person name="Song W."/>
            <person name="Hou L."/>
            <person name="Xu J."/>
            <person name="Tong Z."/>
            <person name="Xu A."/>
            <person name="Yuan X."/>
            <person name="Wang W."/>
            <person name="Yang Q."/>
            <person name="Chen L."/>
            <person name="Sun Z."/>
            <person name="Wang K."/>
            <person name="Pan B."/>
            <person name="Chen J."/>
            <person name="Bao Y."/>
            <person name="Liu F."/>
            <person name="Qi X."/>
            <person name="Gang D.R."/>
            <person name="Wen J."/>
            <person name="Li J."/>
        </authorList>
    </citation>
    <scope>NUCLEOTIDE SEQUENCE</scope>
    <source>
        <strain evidence="1">Dzin_1.0</strain>
    </source>
</reference>
<dbReference type="AlphaFoldDB" id="A0A9D5BY06"/>
<reference evidence="1" key="1">
    <citation type="submission" date="2021-03" db="EMBL/GenBank/DDBJ databases">
        <authorList>
            <person name="Li Z."/>
            <person name="Yang C."/>
        </authorList>
    </citation>
    <scope>NUCLEOTIDE SEQUENCE</scope>
    <source>
        <strain evidence="1">Dzin_1.0</strain>
        <tissue evidence="1">Leaf</tissue>
    </source>
</reference>
<comment type="caution">
    <text evidence="1">The sequence shown here is derived from an EMBL/GenBank/DDBJ whole genome shotgun (WGS) entry which is preliminary data.</text>
</comment>
<protein>
    <submittedName>
        <fullName evidence="1">Uncharacterized protein</fullName>
    </submittedName>
</protein>
<keyword evidence="2" id="KW-1185">Reference proteome</keyword>
<dbReference type="OrthoDB" id="1587081at2759"/>
<gene>
    <name evidence="1" type="ORF">J5N97_028159</name>
</gene>
<proteinExistence type="predicted"/>
<dbReference type="EMBL" id="JAGGNH010000009">
    <property type="protein sequence ID" value="KAJ0963037.1"/>
    <property type="molecule type" value="Genomic_DNA"/>
</dbReference>
<dbReference type="Proteomes" id="UP001085076">
    <property type="component" value="Miscellaneous, Linkage group lg09"/>
</dbReference>
<organism evidence="1 2">
    <name type="scientific">Dioscorea zingiberensis</name>
    <dbReference type="NCBI Taxonomy" id="325984"/>
    <lineage>
        <taxon>Eukaryota</taxon>
        <taxon>Viridiplantae</taxon>
        <taxon>Streptophyta</taxon>
        <taxon>Embryophyta</taxon>
        <taxon>Tracheophyta</taxon>
        <taxon>Spermatophyta</taxon>
        <taxon>Magnoliopsida</taxon>
        <taxon>Liliopsida</taxon>
        <taxon>Dioscoreales</taxon>
        <taxon>Dioscoreaceae</taxon>
        <taxon>Dioscorea</taxon>
    </lineage>
</organism>
<accession>A0A9D5BY06</accession>
<dbReference type="PANTHER" id="PTHR34835">
    <property type="entry name" value="OS07G0283600 PROTEIN-RELATED"/>
    <property type="match status" value="1"/>
</dbReference>